<feature type="modified residue" description="4-aspartylphosphate" evidence="8">
    <location>
        <position position="55"/>
    </location>
</feature>
<accession>A0A512L3F8</accession>
<dbReference type="InterPro" id="IPR036388">
    <property type="entry name" value="WH-like_DNA-bd_sf"/>
</dbReference>
<keyword evidence="4" id="KW-0805">Transcription regulation</keyword>
<organism evidence="12 13">
    <name type="scientific">Sulfuriferula plumbiphila</name>
    <dbReference type="NCBI Taxonomy" id="171865"/>
    <lineage>
        <taxon>Bacteria</taxon>
        <taxon>Pseudomonadati</taxon>
        <taxon>Pseudomonadota</taxon>
        <taxon>Betaproteobacteria</taxon>
        <taxon>Nitrosomonadales</taxon>
        <taxon>Sulfuricellaceae</taxon>
        <taxon>Sulfuriferula</taxon>
    </lineage>
</organism>
<dbReference type="Gene3D" id="1.10.10.10">
    <property type="entry name" value="Winged helix-like DNA-binding domain superfamily/Winged helix DNA-binding domain"/>
    <property type="match status" value="1"/>
</dbReference>
<dbReference type="SMART" id="SM00862">
    <property type="entry name" value="Trans_reg_C"/>
    <property type="match status" value="1"/>
</dbReference>
<evidence type="ECO:0000256" key="5">
    <source>
        <dbReference type="ARBA" id="ARBA00023125"/>
    </source>
</evidence>
<evidence type="ECO:0000313" key="13">
    <source>
        <dbReference type="Proteomes" id="UP000321337"/>
    </source>
</evidence>
<evidence type="ECO:0000256" key="6">
    <source>
        <dbReference type="ARBA" id="ARBA00023163"/>
    </source>
</evidence>
<evidence type="ECO:0000256" key="8">
    <source>
        <dbReference type="PROSITE-ProRule" id="PRU00169"/>
    </source>
</evidence>
<dbReference type="Pfam" id="PF00072">
    <property type="entry name" value="Response_reg"/>
    <property type="match status" value="1"/>
</dbReference>
<comment type="function">
    <text evidence="7">This protein is a positive regulator for the phosphate regulon. Transcription of this operon is positively regulated by PhoB and PhoR when phosphate is limited.</text>
</comment>
<keyword evidence="13" id="KW-1185">Reference proteome</keyword>
<dbReference type="GO" id="GO:0000976">
    <property type="term" value="F:transcription cis-regulatory region binding"/>
    <property type="evidence" value="ECO:0007669"/>
    <property type="project" value="TreeGrafter"/>
</dbReference>
<evidence type="ECO:0000256" key="7">
    <source>
        <dbReference type="ARBA" id="ARBA00024735"/>
    </source>
</evidence>
<dbReference type="AlphaFoldDB" id="A0A512L3F8"/>
<dbReference type="GO" id="GO:0005829">
    <property type="term" value="C:cytosol"/>
    <property type="evidence" value="ECO:0007669"/>
    <property type="project" value="TreeGrafter"/>
</dbReference>
<dbReference type="Pfam" id="PF00486">
    <property type="entry name" value="Trans_reg_C"/>
    <property type="match status" value="1"/>
</dbReference>
<name>A0A512L3F8_9PROT</name>
<dbReference type="FunFam" id="1.10.10.10:FF:000018">
    <property type="entry name" value="DNA-binding response regulator ResD"/>
    <property type="match status" value="1"/>
</dbReference>
<proteinExistence type="predicted"/>
<keyword evidence="2 8" id="KW-0597">Phosphoprotein</keyword>
<dbReference type="GO" id="GO:0006355">
    <property type="term" value="P:regulation of DNA-templated transcription"/>
    <property type="evidence" value="ECO:0007669"/>
    <property type="project" value="InterPro"/>
</dbReference>
<keyword evidence="6" id="KW-0804">Transcription</keyword>
<dbReference type="GO" id="GO:0032993">
    <property type="term" value="C:protein-DNA complex"/>
    <property type="evidence" value="ECO:0007669"/>
    <property type="project" value="TreeGrafter"/>
</dbReference>
<gene>
    <name evidence="12" type="ORF">TPL01_01410</name>
</gene>
<dbReference type="PANTHER" id="PTHR48111">
    <property type="entry name" value="REGULATOR OF RPOS"/>
    <property type="match status" value="1"/>
</dbReference>
<dbReference type="Gene3D" id="3.40.50.2300">
    <property type="match status" value="1"/>
</dbReference>
<dbReference type="InterPro" id="IPR001867">
    <property type="entry name" value="OmpR/PhoB-type_DNA-bd"/>
</dbReference>
<dbReference type="GO" id="GO:0000156">
    <property type="term" value="F:phosphorelay response regulator activity"/>
    <property type="evidence" value="ECO:0007669"/>
    <property type="project" value="TreeGrafter"/>
</dbReference>
<sequence length="236" mass="26222">MLNDCRTLVVEDTAEIADLIRLHLEDLGLQVTCAADGIAGLELARSGMFDLIVLDLMLPELNGLEVCRALRADTRHYTPILMLTAKASEIDRVVGLELGADDYLGKPFSIPELQARAKALLRRSEKMRGTVTPDDKSLVRAGNLEIDTLRHEVRLSGKPIALTAKEFDLLLFLAHHPGRVYSRAQLLDAVWGTTLESYEHNVNTHINRLRAKVEADPANPQYVLTIRGVGYRFADT</sequence>
<evidence type="ECO:0000256" key="2">
    <source>
        <dbReference type="ARBA" id="ARBA00022553"/>
    </source>
</evidence>
<evidence type="ECO:0000256" key="3">
    <source>
        <dbReference type="ARBA" id="ARBA00023012"/>
    </source>
</evidence>
<feature type="DNA-binding region" description="OmpR/PhoB-type" evidence="9">
    <location>
        <begin position="136"/>
        <end position="235"/>
    </location>
</feature>
<evidence type="ECO:0000313" key="12">
    <source>
        <dbReference type="EMBL" id="GEP29003.1"/>
    </source>
</evidence>
<keyword evidence="5 9" id="KW-0238">DNA-binding</keyword>
<dbReference type="EMBL" id="BKAD01000001">
    <property type="protein sequence ID" value="GEP29003.1"/>
    <property type="molecule type" value="Genomic_DNA"/>
</dbReference>
<dbReference type="InterPro" id="IPR011006">
    <property type="entry name" value="CheY-like_superfamily"/>
</dbReference>
<reference evidence="12 13" key="1">
    <citation type="submission" date="2019-07" db="EMBL/GenBank/DDBJ databases">
        <title>Whole genome shotgun sequence of Thiobacillus plumbophilus NBRC 107929.</title>
        <authorList>
            <person name="Hosoyama A."/>
            <person name="Uohara A."/>
            <person name="Ohji S."/>
            <person name="Ichikawa N."/>
        </authorList>
    </citation>
    <scope>NUCLEOTIDE SEQUENCE [LARGE SCALE GENOMIC DNA]</scope>
    <source>
        <strain evidence="12 13">NBRC 107929</strain>
    </source>
</reference>
<evidence type="ECO:0000259" key="11">
    <source>
        <dbReference type="PROSITE" id="PS51755"/>
    </source>
</evidence>
<feature type="domain" description="Response regulatory" evidence="10">
    <location>
        <begin position="6"/>
        <end position="121"/>
    </location>
</feature>
<keyword evidence="3" id="KW-0902">Two-component regulatory system</keyword>
<dbReference type="PANTHER" id="PTHR48111:SF4">
    <property type="entry name" value="DNA-BINDING DUAL TRANSCRIPTIONAL REGULATOR OMPR"/>
    <property type="match status" value="1"/>
</dbReference>
<dbReference type="OrthoDB" id="8544854at2"/>
<protein>
    <recommendedName>
        <fullName evidence="1">Phosphate regulon transcriptional regulatory protein PhoB</fullName>
    </recommendedName>
</protein>
<evidence type="ECO:0000259" key="10">
    <source>
        <dbReference type="PROSITE" id="PS50110"/>
    </source>
</evidence>
<comment type="caution">
    <text evidence="12">The sequence shown here is derived from an EMBL/GenBank/DDBJ whole genome shotgun (WGS) entry which is preliminary data.</text>
</comment>
<dbReference type="SMART" id="SM00448">
    <property type="entry name" value="REC"/>
    <property type="match status" value="1"/>
</dbReference>
<dbReference type="PROSITE" id="PS51755">
    <property type="entry name" value="OMPR_PHOB"/>
    <property type="match status" value="1"/>
</dbReference>
<evidence type="ECO:0000256" key="1">
    <source>
        <dbReference type="ARBA" id="ARBA00013332"/>
    </source>
</evidence>
<dbReference type="Gene3D" id="6.10.250.690">
    <property type="match status" value="1"/>
</dbReference>
<dbReference type="FunFam" id="3.40.50.2300:FF:000001">
    <property type="entry name" value="DNA-binding response regulator PhoB"/>
    <property type="match status" value="1"/>
</dbReference>
<dbReference type="PROSITE" id="PS50110">
    <property type="entry name" value="RESPONSE_REGULATORY"/>
    <property type="match status" value="1"/>
</dbReference>
<evidence type="ECO:0000256" key="4">
    <source>
        <dbReference type="ARBA" id="ARBA00023015"/>
    </source>
</evidence>
<dbReference type="InterPro" id="IPR001789">
    <property type="entry name" value="Sig_transdc_resp-reg_receiver"/>
</dbReference>
<dbReference type="Proteomes" id="UP000321337">
    <property type="component" value="Unassembled WGS sequence"/>
</dbReference>
<dbReference type="InterPro" id="IPR039420">
    <property type="entry name" value="WalR-like"/>
</dbReference>
<evidence type="ECO:0000256" key="9">
    <source>
        <dbReference type="PROSITE-ProRule" id="PRU01091"/>
    </source>
</evidence>
<dbReference type="SUPFAM" id="SSF52172">
    <property type="entry name" value="CheY-like"/>
    <property type="match status" value="1"/>
</dbReference>
<dbReference type="CDD" id="cd00383">
    <property type="entry name" value="trans_reg_C"/>
    <property type="match status" value="1"/>
</dbReference>
<feature type="domain" description="OmpR/PhoB-type" evidence="11">
    <location>
        <begin position="136"/>
        <end position="235"/>
    </location>
</feature>